<evidence type="ECO:0000259" key="2">
    <source>
        <dbReference type="Pfam" id="PF00188"/>
    </source>
</evidence>
<dbReference type="PANTHER" id="PTHR31157">
    <property type="entry name" value="SCP DOMAIN-CONTAINING PROTEIN"/>
    <property type="match status" value="1"/>
</dbReference>
<dbReference type="Pfam" id="PF00188">
    <property type="entry name" value="CAP"/>
    <property type="match status" value="1"/>
</dbReference>
<evidence type="ECO:0000256" key="1">
    <source>
        <dbReference type="SAM" id="SignalP"/>
    </source>
</evidence>
<dbReference type="SUPFAM" id="SSF55797">
    <property type="entry name" value="PR-1-like"/>
    <property type="match status" value="1"/>
</dbReference>
<evidence type="ECO:0000313" key="4">
    <source>
        <dbReference type="Proteomes" id="UP000285530"/>
    </source>
</evidence>
<dbReference type="PANTHER" id="PTHR31157:SF1">
    <property type="entry name" value="SCP DOMAIN-CONTAINING PROTEIN"/>
    <property type="match status" value="1"/>
</dbReference>
<feature type="chain" id="PRO_5018975517" evidence="1">
    <location>
        <begin position="30"/>
        <end position="170"/>
    </location>
</feature>
<accession>A0A419A0X2</accession>
<gene>
    <name evidence="3" type="ORF">D3P06_03425</name>
</gene>
<organism evidence="3 4">
    <name type="scientific">Paracoccus aestuarii</name>
    <dbReference type="NCBI Taxonomy" id="453842"/>
    <lineage>
        <taxon>Bacteria</taxon>
        <taxon>Pseudomonadati</taxon>
        <taxon>Pseudomonadota</taxon>
        <taxon>Alphaproteobacteria</taxon>
        <taxon>Rhodobacterales</taxon>
        <taxon>Paracoccaceae</taxon>
        <taxon>Paracoccus</taxon>
    </lineage>
</organism>
<protein>
    <submittedName>
        <fullName evidence="3">CAP domain-containing protein</fullName>
    </submittedName>
</protein>
<dbReference type="EMBL" id="QZEV01000008">
    <property type="protein sequence ID" value="RJL06559.1"/>
    <property type="molecule type" value="Genomic_DNA"/>
</dbReference>
<comment type="caution">
    <text evidence="3">The sequence shown here is derived from an EMBL/GenBank/DDBJ whole genome shotgun (WGS) entry which is preliminary data.</text>
</comment>
<dbReference type="OrthoDB" id="7846629at2"/>
<sequence length="170" mass="18246">MNINVLAMVSLVVLGACMPRNLAPVPAMAPVDPAAAMAPAADDPAAISARVLQQVNILRANIGAPALMPNPQLDAAAAAHSRDMSAQNRAWHWGSDGSSPLDRARRQGFMGTIVGENISETYENDMETLAAWMSTRDTRDVIMDPSASQLGFAFFREPSGKVWWTLLTAR</sequence>
<dbReference type="Gene3D" id="3.40.33.10">
    <property type="entry name" value="CAP"/>
    <property type="match status" value="1"/>
</dbReference>
<dbReference type="CDD" id="cd05379">
    <property type="entry name" value="CAP_bacterial"/>
    <property type="match status" value="1"/>
</dbReference>
<name>A0A419A0X2_9RHOB</name>
<dbReference type="InterPro" id="IPR035940">
    <property type="entry name" value="CAP_sf"/>
</dbReference>
<dbReference type="Proteomes" id="UP000285530">
    <property type="component" value="Unassembled WGS sequence"/>
</dbReference>
<reference evidence="3 4" key="1">
    <citation type="submission" date="2018-09" db="EMBL/GenBank/DDBJ databases">
        <title>Paracoccus onubensis nov. sp. a moderate halophilic bacterium isolated from Gruta de las Maravillas (Aracena, Spain).</title>
        <authorList>
            <person name="Jurado V."/>
            <person name="Gutierrez-Patricio S."/>
            <person name="Gonzalez-Pimentel J.L."/>
            <person name="Laiz L."/>
            <person name="Saiz-Jimenez C."/>
        </authorList>
    </citation>
    <scope>NUCLEOTIDE SEQUENCE [LARGE SCALE GENOMIC DNA]</scope>
    <source>
        <strain evidence="3 4">DSM 19484</strain>
    </source>
</reference>
<dbReference type="AlphaFoldDB" id="A0A419A0X2"/>
<proteinExistence type="predicted"/>
<evidence type="ECO:0000313" key="3">
    <source>
        <dbReference type="EMBL" id="RJL06559.1"/>
    </source>
</evidence>
<dbReference type="InterPro" id="IPR014044">
    <property type="entry name" value="CAP_dom"/>
</dbReference>
<keyword evidence="4" id="KW-1185">Reference proteome</keyword>
<feature type="domain" description="SCP" evidence="2">
    <location>
        <begin position="53"/>
        <end position="165"/>
    </location>
</feature>
<feature type="signal peptide" evidence="1">
    <location>
        <begin position="1"/>
        <end position="29"/>
    </location>
</feature>
<keyword evidence="1" id="KW-0732">Signal</keyword>